<accession>A0A6J4N0E5</accession>
<protein>
    <submittedName>
        <fullName evidence="1">Uncharacterized protein</fullName>
    </submittedName>
</protein>
<proteinExistence type="predicted"/>
<name>A0A6J4N0E5_9CHLR</name>
<sequence length="57" mass="6083">MPAVSLPAIVAIDTAPEANERMSPEARHEAEAAARERGVCFFYVSPSEKSVVKPDGP</sequence>
<evidence type="ECO:0000313" key="1">
    <source>
        <dbReference type="EMBL" id="CAA9369528.1"/>
    </source>
</evidence>
<organism evidence="1">
    <name type="scientific">uncultured Chloroflexia bacterium</name>
    <dbReference type="NCBI Taxonomy" id="1672391"/>
    <lineage>
        <taxon>Bacteria</taxon>
        <taxon>Bacillati</taxon>
        <taxon>Chloroflexota</taxon>
        <taxon>Chloroflexia</taxon>
        <taxon>environmental samples</taxon>
    </lineage>
</organism>
<reference evidence="1" key="1">
    <citation type="submission" date="2020-02" db="EMBL/GenBank/DDBJ databases">
        <authorList>
            <person name="Meier V. D."/>
        </authorList>
    </citation>
    <scope>NUCLEOTIDE SEQUENCE</scope>
    <source>
        <strain evidence="1">AVDCRST_MAG93</strain>
    </source>
</reference>
<dbReference type="AlphaFoldDB" id="A0A6J4N0E5"/>
<dbReference type="EMBL" id="CADCTR010002794">
    <property type="protein sequence ID" value="CAA9369528.1"/>
    <property type="molecule type" value="Genomic_DNA"/>
</dbReference>
<gene>
    <name evidence="1" type="ORF">AVDCRST_MAG93-8292</name>
</gene>